<dbReference type="InterPro" id="IPR052893">
    <property type="entry name" value="TCS_response_regulator"/>
</dbReference>
<dbReference type="InterPro" id="IPR011006">
    <property type="entry name" value="CheY-like_superfamily"/>
</dbReference>
<gene>
    <name evidence="3" type="ORF">QTN89_02900</name>
</gene>
<dbReference type="Gene3D" id="3.40.50.2300">
    <property type="match status" value="1"/>
</dbReference>
<dbReference type="RefSeq" id="WP_149497201.1">
    <property type="nucleotide sequence ID" value="NZ_JAJMQV010000059.1"/>
</dbReference>
<feature type="modified residue" description="4-aspartylphosphate" evidence="1">
    <location>
        <position position="66"/>
    </location>
</feature>
<dbReference type="PANTHER" id="PTHR44520:SF2">
    <property type="entry name" value="RESPONSE REGULATOR RCP1"/>
    <property type="match status" value="1"/>
</dbReference>
<name>A0ABT7PCY7_9BACT</name>
<sequence length="142" mass="16132">MAIPIVVVDDSEHDRYLAKRVIEMLDYDIDVVEFRAGDHFLEKFTDAKSREIEIGTTPPPILVLLDINMPRLDGFDVLSAIKDHFGAESNREVIVSMYTSSSFEDDVERAHGYDFVKDYVIKPLSKSDAQRLVDKHCLNISG</sequence>
<dbReference type="Proteomes" id="UP001239462">
    <property type="component" value="Unassembled WGS sequence"/>
</dbReference>
<dbReference type="InterPro" id="IPR001789">
    <property type="entry name" value="Sig_transdc_resp-reg_receiver"/>
</dbReference>
<accession>A0ABT7PCY7</accession>
<keyword evidence="4" id="KW-1185">Reference proteome</keyword>
<feature type="domain" description="Response regulatory" evidence="2">
    <location>
        <begin position="4"/>
        <end position="137"/>
    </location>
</feature>
<protein>
    <submittedName>
        <fullName evidence="3">Response regulator</fullName>
    </submittedName>
</protein>
<comment type="caution">
    <text evidence="3">The sequence shown here is derived from an EMBL/GenBank/DDBJ whole genome shotgun (WGS) entry which is preliminary data.</text>
</comment>
<organism evidence="3 4">
    <name type="scientific">Roseiconus lacunae</name>
    <dbReference type="NCBI Taxonomy" id="2605694"/>
    <lineage>
        <taxon>Bacteria</taxon>
        <taxon>Pseudomonadati</taxon>
        <taxon>Planctomycetota</taxon>
        <taxon>Planctomycetia</taxon>
        <taxon>Pirellulales</taxon>
        <taxon>Pirellulaceae</taxon>
        <taxon>Roseiconus</taxon>
    </lineage>
</organism>
<dbReference type="PROSITE" id="PS50110">
    <property type="entry name" value="RESPONSE_REGULATORY"/>
    <property type="match status" value="1"/>
</dbReference>
<dbReference type="SMART" id="SM00448">
    <property type="entry name" value="REC"/>
    <property type="match status" value="1"/>
</dbReference>
<keyword evidence="1" id="KW-0597">Phosphoprotein</keyword>
<dbReference type="Pfam" id="PF00072">
    <property type="entry name" value="Response_reg"/>
    <property type="match status" value="1"/>
</dbReference>
<dbReference type="SUPFAM" id="SSF52172">
    <property type="entry name" value="CheY-like"/>
    <property type="match status" value="1"/>
</dbReference>
<evidence type="ECO:0000313" key="3">
    <source>
        <dbReference type="EMBL" id="MDM4014364.1"/>
    </source>
</evidence>
<evidence type="ECO:0000256" key="1">
    <source>
        <dbReference type="PROSITE-ProRule" id="PRU00169"/>
    </source>
</evidence>
<evidence type="ECO:0000313" key="4">
    <source>
        <dbReference type="Proteomes" id="UP001239462"/>
    </source>
</evidence>
<evidence type="ECO:0000259" key="2">
    <source>
        <dbReference type="PROSITE" id="PS50110"/>
    </source>
</evidence>
<reference evidence="3 4" key="1">
    <citation type="submission" date="2023-06" db="EMBL/GenBank/DDBJ databases">
        <title>Roseiconus lacunae JC819 isolated from Gulf of Mannar region, Tamil Nadu.</title>
        <authorList>
            <person name="Pk S."/>
            <person name="Ch S."/>
            <person name="Ch V.R."/>
        </authorList>
    </citation>
    <scope>NUCLEOTIDE SEQUENCE [LARGE SCALE GENOMIC DNA]</scope>
    <source>
        <strain evidence="3 4">JC819</strain>
    </source>
</reference>
<dbReference type="PANTHER" id="PTHR44520">
    <property type="entry name" value="RESPONSE REGULATOR RCP1-RELATED"/>
    <property type="match status" value="1"/>
</dbReference>
<dbReference type="EMBL" id="JASZZN010000002">
    <property type="protein sequence ID" value="MDM4014364.1"/>
    <property type="molecule type" value="Genomic_DNA"/>
</dbReference>
<proteinExistence type="predicted"/>